<dbReference type="SMART" id="SM01208">
    <property type="entry name" value="G5"/>
    <property type="match status" value="1"/>
</dbReference>
<comment type="caution">
    <text evidence="4">The sequence shown here is derived from an EMBL/GenBank/DDBJ whole genome shotgun (WGS) entry which is preliminary data.</text>
</comment>
<feature type="region of interest" description="Disordered" evidence="2">
    <location>
        <begin position="451"/>
        <end position="479"/>
    </location>
</feature>
<evidence type="ECO:0000313" key="5">
    <source>
        <dbReference type="Proteomes" id="UP000019364"/>
    </source>
</evidence>
<feature type="domain" description="G5" evidence="3">
    <location>
        <begin position="375"/>
        <end position="455"/>
    </location>
</feature>
<dbReference type="Pfam" id="PF07501">
    <property type="entry name" value="G5"/>
    <property type="match status" value="1"/>
</dbReference>
<keyword evidence="1" id="KW-0732">Signal</keyword>
<evidence type="ECO:0000259" key="3">
    <source>
        <dbReference type="PROSITE" id="PS51109"/>
    </source>
</evidence>
<dbReference type="Gene3D" id="2.20.230.10">
    <property type="entry name" value="Resuscitation-promoting factor rpfb"/>
    <property type="match status" value="1"/>
</dbReference>
<dbReference type="STRING" id="1236976.JCM16418_4490"/>
<proteinExistence type="predicted"/>
<evidence type="ECO:0000256" key="2">
    <source>
        <dbReference type="SAM" id="MobiDB-lite"/>
    </source>
</evidence>
<dbReference type="PANTHER" id="PTHR35788:SF1">
    <property type="entry name" value="EXPORTED PROTEIN"/>
    <property type="match status" value="1"/>
</dbReference>
<protein>
    <submittedName>
        <fullName evidence="4">Vancomycin B-type resistance protein VanW</fullName>
    </submittedName>
</protein>
<dbReference type="Proteomes" id="UP000019364">
    <property type="component" value="Unassembled WGS sequence"/>
</dbReference>
<dbReference type="InterPro" id="IPR007391">
    <property type="entry name" value="Vancomycin_resist_VanW"/>
</dbReference>
<keyword evidence="5" id="KW-1185">Reference proteome</keyword>
<evidence type="ECO:0000313" key="4">
    <source>
        <dbReference type="EMBL" id="GAF10311.1"/>
    </source>
</evidence>
<dbReference type="InterPro" id="IPR011098">
    <property type="entry name" value="G5_dom"/>
</dbReference>
<dbReference type="EMBL" id="BAVZ01000021">
    <property type="protein sequence ID" value="GAF10311.1"/>
    <property type="molecule type" value="Genomic_DNA"/>
</dbReference>
<organism evidence="4 5">
    <name type="scientific">Paenibacillus pini JCM 16418</name>
    <dbReference type="NCBI Taxonomy" id="1236976"/>
    <lineage>
        <taxon>Bacteria</taxon>
        <taxon>Bacillati</taxon>
        <taxon>Bacillota</taxon>
        <taxon>Bacilli</taxon>
        <taxon>Bacillales</taxon>
        <taxon>Paenibacillaceae</taxon>
        <taxon>Paenibacillus</taxon>
    </lineage>
</organism>
<dbReference type="eggNOG" id="COG2720">
    <property type="taxonomic scope" value="Bacteria"/>
</dbReference>
<gene>
    <name evidence="4" type="ORF">JCM16418_4490</name>
</gene>
<accession>W7Z031</accession>
<dbReference type="Pfam" id="PF04294">
    <property type="entry name" value="VanW"/>
    <property type="match status" value="1"/>
</dbReference>
<dbReference type="OrthoDB" id="9813301at2"/>
<sequence length="479" mass="52936">MKKIHLSLIIIASLVLIGSITAGWIHLYANQNTVPENVQVSGWDVGGKKTTDVLKELDERLQQMGELPLNLSMTKQDVPEVKLTLAEAGVTYEAETFRNALLQLSAGSWWDKLNYRREFSQNWSLVPHFDPSVLKSMYNDTWEKEHFGIPVNATRRINDNDQIIYTTETSVARIDWQTFSEQMTAIIPKDFTPIDNRSTQALKLDLPIYTLQPKITYKGLKDEGIDRKIVQFSTTLGSSGPGRIYNVSSAAKAVDGMVLKPGDLFDYSKVIAKAEKESGFQEAPVIVNGKLVPGIGGGICQVSSTVYNAALRTGMEIVERRNHSLPVSYLPKGQDATFASGSINFRFKNNTGKTLIIRAAVQEHKLTVKFFGTFPENIEYALESNIVKTLPVTDKFVQNASIPTDGQEILQSGKPGYVVETYQTKIVDGKVIEKHKISTDTYRPQNRLIAVPPGSGRAKNNGPASNDSVVEDGVSGPNL</sequence>
<dbReference type="RefSeq" id="WP_036652595.1">
    <property type="nucleotide sequence ID" value="NZ_BAVZ01000021.1"/>
</dbReference>
<dbReference type="InterPro" id="IPR052913">
    <property type="entry name" value="Glycopeptide_resist_protein"/>
</dbReference>
<dbReference type="PROSITE" id="PS51109">
    <property type="entry name" value="G5"/>
    <property type="match status" value="1"/>
</dbReference>
<name>W7Z031_9BACL</name>
<reference evidence="4 5" key="1">
    <citation type="journal article" date="2014" name="Genome Announc.">
        <title>Draft Genome Sequence of Paenibacillus pini JCM 16418T, Isolated from the Rhizosphere of Pine Tree.</title>
        <authorList>
            <person name="Yuki M."/>
            <person name="Oshima K."/>
            <person name="Suda W."/>
            <person name="Oshida Y."/>
            <person name="Kitamura K."/>
            <person name="Iida Y."/>
            <person name="Hattori M."/>
            <person name="Ohkuma M."/>
        </authorList>
    </citation>
    <scope>NUCLEOTIDE SEQUENCE [LARGE SCALE GENOMIC DNA]</scope>
    <source>
        <strain evidence="4 5">JCM 16418</strain>
    </source>
</reference>
<dbReference type="AlphaFoldDB" id="W7Z031"/>
<evidence type="ECO:0000256" key="1">
    <source>
        <dbReference type="ARBA" id="ARBA00022729"/>
    </source>
</evidence>
<dbReference type="PANTHER" id="PTHR35788">
    <property type="entry name" value="EXPORTED PROTEIN-RELATED"/>
    <property type="match status" value="1"/>
</dbReference>